<keyword evidence="3" id="KW-1185">Reference proteome</keyword>
<evidence type="ECO:0000313" key="3">
    <source>
        <dbReference type="Proteomes" id="UP000186817"/>
    </source>
</evidence>
<dbReference type="AlphaFoldDB" id="A0A1Q9EYG0"/>
<evidence type="ECO:0000256" key="1">
    <source>
        <dbReference type="SAM" id="MobiDB-lite"/>
    </source>
</evidence>
<comment type="caution">
    <text evidence="2">The sequence shown here is derived from an EMBL/GenBank/DDBJ whole genome shotgun (WGS) entry which is preliminary data.</text>
</comment>
<dbReference type="EMBL" id="LSRX01000043">
    <property type="protein sequence ID" value="OLQ12449.1"/>
    <property type="molecule type" value="Genomic_DNA"/>
</dbReference>
<name>A0A1Q9EYG0_SYMMI</name>
<proteinExistence type="predicted"/>
<organism evidence="2 3">
    <name type="scientific">Symbiodinium microadriaticum</name>
    <name type="common">Dinoflagellate</name>
    <name type="synonym">Zooxanthella microadriatica</name>
    <dbReference type="NCBI Taxonomy" id="2951"/>
    <lineage>
        <taxon>Eukaryota</taxon>
        <taxon>Sar</taxon>
        <taxon>Alveolata</taxon>
        <taxon>Dinophyceae</taxon>
        <taxon>Suessiales</taxon>
        <taxon>Symbiodiniaceae</taxon>
        <taxon>Symbiodinium</taxon>
    </lineage>
</organism>
<protein>
    <submittedName>
        <fullName evidence="2">Uncharacterized protein</fullName>
    </submittedName>
</protein>
<accession>A0A1Q9EYG0</accession>
<dbReference type="Proteomes" id="UP000186817">
    <property type="component" value="Unassembled WGS sequence"/>
</dbReference>
<reference evidence="2 3" key="1">
    <citation type="submission" date="2016-02" db="EMBL/GenBank/DDBJ databases">
        <title>Genome analysis of coral dinoflagellate symbionts highlights evolutionary adaptations to a symbiotic lifestyle.</title>
        <authorList>
            <person name="Aranda M."/>
            <person name="Li Y."/>
            <person name="Liew Y.J."/>
            <person name="Baumgarten S."/>
            <person name="Simakov O."/>
            <person name="Wilson M."/>
            <person name="Piel J."/>
            <person name="Ashoor H."/>
            <person name="Bougouffa S."/>
            <person name="Bajic V.B."/>
            <person name="Ryu T."/>
            <person name="Ravasi T."/>
            <person name="Bayer T."/>
            <person name="Micklem G."/>
            <person name="Kim H."/>
            <person name="Bhak J."/>
            <person name="Lajeunesse T.C."/>
            <person name="Voolstra C.R."/>
        </authorList>
    </citation>
    <scope>NUCLEOTIDE SEQUENCE [LARGE SCALE GENOMIC DNA]</scope>
    <source>
        <strain evidence="2 3">CCMP2467</strain>
    </source>
</reference>
<sequence length="265" mass="30153">MLVHTRKGLPRYIAIGNKARVFKVEEPGTKESADALWDEIEAQPHRQFHLTDSMVWRTLDDAVVETVEIDTIQMPPRKEYLLRVVNQHSDISYCVTLMVDGNDVLLPRDELSFKPLYSKNDSMYGAAGHANFSGFQQSYSKANYRAKSKQNNFVTSDSGLSEWRFSFYENEVEMTHNRGGGRVHQERQQPVISEATEEGRAVEREWGCPPAEQKPESHLGAILFDLIVPYEISTKMTPLQTFGRKDGTTRPPRPWVQAAPVANEP</sequence>
<dbReference type="OrthoDB" id="419595at2759"/>
<evidence type="ECO:0000313" key="2">
    <source>
        <dbReference type="EMBL" id="OLQ12449.1"/>
    </source>
</evidence>
<feature type="region of interest" description="Disordered" evidence="1">
    <location>
        <begin position="241"/>
        <end position="265"/>
    </location>
</feature>
<gene>
    <name evidence="2" type="ORF">AK812_SmicGene3644</name>
</gene>